<accession>A0A177IRS6</accession>
<evidence type="ECO:0000313" key="2">
    <source>
        <dbReference type="Proteomes" id="UP000076947"/>
    </source>
</evidence>
<name>A0A177IRS6_9CORY</name>
<gene>
    <name evidence="1" type="ORF">AYJ05_08070</name>
</gene>
<dbReference type="RefSeq" id="WP_066837601.1">
    <property type="nucleotide sequence ID" value="NZ_LSTQ01000004.1"/>
</dbReference>
<feature type="non-terminal residue" evidence="1">
    <location>
        <position position="1"/>
    </location>
</feature>
<organism evidence="1 2">
    <name type="scientific">Corynebacterium stationis</name>
    <dbReference type="NCBI Taxonomy" id="1705"/>
    <lineage>
        <taxon>Bacteria</taxon>
        <taxon>Bacillati</taxon>
        <taxon>Actinomycetota</taxon>
        <taxon>Actinomycetes</taxon>
        <taxon>Mycobacteriales</taxon>
        <taxon>Corynebacteriaceae</taxon>
        <taxon>Corynebacterium</taxon>
    </lineage>
</organism>
<dbReference type="Proteomes" id="UP000076947">
    <property type="component" value="Unassembled WGS sequence"/>
</dbReference>
<sequence>SSLTTCPQFAGNPKFNCYLLREDISEFESALRKKYRKGGSDQLQQLTTTSKAPQGAVALYGSTPPKSPKWAELLENSFIGVNQATNSAQRLLIFLPVAERMFVICFGYGSSALEWDAIETGFGLQVAARILEPDRLTELRSRRIDRSARTQEISIATGGTLEALGADVEGEYVRKLIGVQEQGDKEGLKGAIIAGDSIAFHSETSLFEVEKELEAMLRLVEEKAPAEEFSYIDAMEPLRADQQIVRSLKKLIEEDLFNDFSGKEEGEREFEKHFLEVAVPDDVRFEEIDEIKVLRGEKSFAMEELSIDELCQALKVLQVRRNTDFLKNVKLLAIKADGSPASTARPLLDWLIFEAGIDNDRYVLTLGKWFRFDRDFTVQLNKDLESIPDLTAKLRLPSWSEGKEEKDYCIDVTRTNPDFALFDRVRLKNSGTSMVEVCDLLYSEGHLIHVKRDGGASTLSHLFAQGEVSVLMLVYDDLFHKNFEREATSQGSKFTLAAQNAPTHVTYAIAHKNPERAPLNLPTFSKINLRSHINRLRGMKIEASIARIVIS</sequence>
<dbReference type="OrthoDB" id="3323334at2"/>
<dbReference type="InterPro" id="IPR026487">
    <property type="entry name" value="CHP04141"/>
</dbReference>
<protein>
    <submittedName>
        <fullName evidence="1">Uncharacterized protein</fullName>
    </submittedName>
</protein>
<reference evidence="2" key="1">
    <citation type="submission" date="2016-02" db="EMBL/GenBank/DDBJ databases">
        <authorList>
            <person name="Kaur G."/>
            <person name="Nair G.R."/>
            <person name="Mayilraj S."/>
        </authorList>
    </citation>
    <scope>NUCLEOTIDE SEQUENCE [LARGE SCALE GENOMIC DNA]</scope>
    <source>
        <strain evidence="2">GA-15</strain>
    </source>
</reference>
<dbReference type="AlphaFoldDB" id="A0A177IRS6"/>
<keyword evidence="2" id="KW-1185">Reference proteome</keyword>
<dbReference type="NCBIfam" id="TIGR04141">
    <property type="entry name" value="TIGR04141 family sporadically distributed protein"/>
    <property type="match status" value="1"/>
</dbReference>
<proteinExistence type="predicted"/>
<comment type="caution">
    <text evidence="1">The sequence shown here is derived from an EMBL/GenBank/DDBJ whole genome shotgun (WGS) entry which is preliminary data.</text>
</comment>
<dbReference type="EMBL" id="LSTQ01000004">
    <property type="protein sequence ID" value="OAH31530.1"/>
    <property type="molecule type" value="Genomic_DNA"/>
</dbReference>
<dbReference type="Pfam" id="PF19614">
    <property type="entry name" value="DUF6119"/>
    <property type="match status" value="1"/>
</dbReference>
<evidence type="ECO:0000313" key="1">
    <source>
        <dbReference type="EMBL" id="OAH31530.1"/>
    </source>
</evidence>